<proteinExistence type="predicted"/>
<organism evidence="1 2">
    <name type="scientific">Plesiocystis pacifica SIR-1</name>
    <dbReference type="NCBI Taxonomy" id="391625"/>
    <lineage>
        <taxon>Bacteria</taxon>
        <taxon>Pseudomonadati</taxon>
        <taxon>Myxococcota</taxon>
        <taxon>Polyangia</taxon>
        <taxon>Nannocystales</taxon>
        <taxon>Nannocystaceae</taxon>
        <taxon>Plesiocystis</taxon>
    </lineage>
</organism>
<dbReference type="AlphaFoldDB" id="A6G3R7"/>
<gene>
    <name evidence="1" type="ORF">PPSIR1_35047</name>
</gene>
<name>A6G3R7_9BACT</name>
<reference evidence="1 2" key="1">
    <citation type="submission" date="2007-06" db="EMBL/GenBank/DDBJ databases">
        <authorList>
            <person name="Shimkets L."/>
            <person name="Ferriera S."/>
            <person name="Johnson J."/>
            <person name="Kravitz S."/>
            <person name="Beeson K."/>
            <person name="Sutton G."/>
            <person name="Rogers Y.-H."/>
            <person name="Friedman R."/>
            <person name="Frazier M."/>
            <person name="Venter J.C."/>
        </authorList>
    </citation>
    <scope>NUCLEOTIDE SEQUENCE [LARGE SCALE GENOMIC DNA]</scope>
    <source>
        <strain evidence="1 2">SIR-1</strain>
    </source>
</reference>
<evidence type="ECO:0000313" key="2">
    <source>
        <dbReference type="Proteomes" id="UP000005801"/>
    </source>
</evidence>
<comment type="caution">
    <text evidence="1">The sequence shown here is derived from an EMBL/GenBank/DDBJ whole genome shotgun (WGS) entry which is preliminary data.</text>
</comment>
<accession>A6G3R7</accession>
<dbReference type="EMBL" id="ABCS01000019">
    <property type="protein sequence ID" value="EDM79454.1"/>
    <property type="molecule type" value="Genomic_DNA"/>
</dbReference>
<dbReference type="RefSeq" id="WP_006971366.1">
    <property type="nucleotide sequence ID" value="NZ_ABCS01000019.1"/>
</dbReference>
<dbReference type="InterPro" id="IPR016024">
    <property type="entry name" value="ARM-type_fold"/>
</dbReference>
<keyword evidence="2" id="KW-1185">Reference proteome</keyword>
<evidence type="ECO:0000313" key="1">
    <source>
        <dbReference type="EMBL" id="EDM79454.1"/>
    </source>
</evidence>
<dbReference type="OrthoDB" id="5378842at2"/>
<dbReference type="SUPFAM" id="SSF48371">
    <property type="entry name" value="ARM repeat"/>
    <property type="match status" value="1"/>
</dbReference>
<dbReference type="STRING" id="391625.PPSIR1_35047"/>
<protein>
    <submittedName>
        <fullName evidence="1">Uncharacterized protein</fullName>
    </submittedName>
</protein>
<dbReference type="InterPro" id="IPR011030">
    <property type="entry name" value="Lipovitellin_superhlx_dom"/>
</dbReference>
<dbReference type="Proteomes" id="UP000005801">
    <property type="component" value="Unassembled WGS sequence"/>
</dbReference>
<sequence length="690" mass="73264">MNAAKPNSSSSARSEARNFANPRLVVGASVLALGLGVYGMSVLGSSDSSSEDGAGSERATLEAPRVKGTFAGSAGGSALPCSFEVGTQMGYDIHTQTRVEIDFGETVAEVQSSLSNQQQQGTRADIDADAAQIHEVEQDWHMDLVAVAAEDDGGTVFAARIRDRGMVAKTEEGGSKPEPSANLDDTFLIRVDGRCGVKEYGWRTEGDLEATRQQQILVGGLGFWAPRSLAKSNSYSGNNFDNTGRYDAVYEYDGEGKLKGTVRSFGQNPMRGSSARAVQFAPVEMTVVDSSIEAELAPGVWFESLSNFRDLELSFGDSPFGAHLRATTAKTGRFESFSPAVELDDGGWSWGIAPPARVDQSENFDPELVGVPMADVVDRYRELIEAGKGVGDYGAMLTEWLRANPGETGALVAMLEAGEFDGEDLARMGVFYALGNANTDAAKDGLTTLLRGESVRNQIAAAHAMSMVDSPRVEMLDIVVEGALDEAMHPIERGTMALALGAVAQHTATSDPAIAAQARETIHGWLDAPADDEQLGHALAAAGNAGHDEFGDAVGRYLDHESPKIRSTATKAMRQMSPEEAFPRLETPMVDEDRVVRTQAFETAATVARAGDAAPSEALVDLASSSLGAESQAERRAAMALIGEAAKRGSEDAGVILDDHLRAQLDRENVDPKALAAIGRNMGGRWVAKR</sequence>
<dbReference type="Gene3D" id="1.25.10.20">
    <property type="entry name" value="Vitellinogen, superhelical"/>
    <property type="match status" value="1"/>
</dbReference>